<evidence type="ECO:0000313" key="2">
    <source>
        <dbReference type="Proteomes" id="UP000321230"/>
    </source>
</evidence>
<dbReference type="EMBL" id="BJUZ01000001">
    <property type="protein sequence ID" value="GEK93183.1"/>
    <property type="molecule type" value="Genomic_DNA"/>
</dbReference>
<proteinExistence type="predicted"/>
<protein>
    <submittedName>
        <fullName evidence="1">Uncharacterized protein</fullName>
    </submittedName>
</protein>
<dbReference type="AlphaFoldDB" id="A0A511B0R2"/>
<name>A0A511B0R2_9PROT</name>
<organism evidence="1 2">
    <name type="scientific">Gluconobacter wancherniae NBRC 103581</name>
    <dbReference type="NCBI Taxonomy" id="656744"/>
    <lineage>
        <taxon>Bacteria</taxon>
        <taxon>Pseudomonadati</taxon>
        <taxon>Pseudomonadota</taxon>
        <taxon>Alphaproteobacteria</taxon>
        <taxon>Acetobacterales</taxon>
        <taxon>Acetobacteraceae</taxon>
        <taxon>Gluconobacter</taxon>
    </lineage>
</organism>
<sequence length="79" mass="8827">MLCLSRCALQIASICLDQPQIYVGRNTLPLAVKQALRLTFSELKKARKAMSCLFDAKALAERLRDGSGHRLGAMRHTLR</sequence>
<dbReference type="Proteomes" id="UP000321230">
    <property type="component" value="Unassembled WGS sequence"/>
</dbReference>
<comment type="caution">
    <text evidence="1">The sequence shown here is derived from an EMBL/GenBank/DDBJ whole genome shotgun (WGS) entry which is preliminary data.</text>
</comment>
<evidence type="ECO:0000313" key="1">
    <source>
        <dbReference type="EMBL" id="GEK93183.1"/>
    </source>
</evidence>
<reference evidence="1 2" key="1">
    <citation type="submission" date="2019-07" db="EMBL/GenBank/DDBJ databases">
        <title>Whole genome shotgun sequence of Gluconobacter wancherniae NBRC 103581.</title>
        <authorList>
            <person name="Hosoyama A."/>
            <person name="Uohara A."/>
            <person name="Ohji S."/>
            <person name="Ichikawa N."/>
        </authorList>
    </citation>
    <scope>NUCLEOTIDE SEQUENCE [LARGE SCALE GENOMIC DNA]</scope>
    <source>
        <strain evidence="1 2">NBRC 103581</strain>
    </source>
</reference>
<gene>
    <name evidence="1" type="ORF">GWA01_09530</name>
</gene>
<accession>A0A511B0R2</accession>
<keyword evidence="2" id="KW-1185">Reference proteome</keyword>